<dbReference type="EMBL" id="QAOH01000022">
    <property type="protein sequence ID" value="PTQ66815.1"/>
    <property type="molecule type" value="Genomic_DNA"/>
</dbReference>
<proteinExistence type="predicted"/>
<organism evidence="1 2">
    <name type="scientific">Celeribacter persicus</name>
    <dbReference type="NCBI Taxonomy" id="1651082"/>
    <lineage>
        <taxon>Bacteria</taxon>
        <taxon>Pseudomonadati</taxon>
        <taxon>Pseudomonadota</taxon>
        <taxon>Alphaproteobacteria</taxon>
        <taxon>Rhodobacterales</taxon>
        <taxon>Roseobacteraceae</taxon>
        <taxon>Celeribacter</taxon>
    </lineage>
</organism>
<accession>A0A2T5H5F7</accession>
<comment type="caution">
    <text evidence="1">The sequence shown here is derived from an EMBL/GenBank/DDBJ whole genome shotgun (WGS) entry which is preliminary data.</text>
</comment>
<dbReference type="AlphaFoldDB" id="A0A2T5H5F7"/>
<sequence length="49" mass="5343">MQGRGIVQVQVLDLPPPMPMGALHLHDAPLNDVILSLIDASEKMARKLI</sequence>
<protein>
    <submittedName>
        <fullName evidence="1">Uncharacterized protein</fullName>
    </submittedName>
</protein>
<name>A0A2T5H5F7_9RHOB</name>
<dbReference type="Proteomes" id="UP000244077">
    <property type="component" value="Unassembled WGS sequence"/>
</dbReference>
<gene>
    <name evidence="1" type="ORF">C8N42_1223</name>
</gene>
<evidence type="ECO:0000313" key="1">
    <source>
        <dbReference type="EMBL" id="PTQ66815.1"/>
    </source>
</evidence>
<keyword evidence="2" id="KW-1185">Reference proteome</keyword>
<reference evidence="1 2" key="1">
    <citation type="submission" date="2018-04" db="EMBL/GenBank/DDBJ databases">
        <title>Genomic Encyclopedia of Archaeal and Bacterial Type Strains, Phase II (KMG-II): from individual species to whole genera.</title>
        <authorList>
            <person name="Goeker M."/>
        </authorList>
    </citation>
    <scope>NUCLEOTIDE SEQUENCE [LARGE SCALE GENOMIC DNA]</scope>
    <source>
        <strain evidence="1 2">DSM 100434</strain>
    </source>
</reference>
<evidence type="ECO:0000313" key="2">
    <source>
        <dbReference type="Proteomes" id="UP000244077"/>
    </source>
</evidence>